<dbReference type="AlphaFoldDB" id="L0F862"/>
<proteinExistence type="predicted"/>
<gene>
    <name evidence="1" type="ordered locus">Desdi_1644</name>
</gene>
<evidence type="ECO:0000313" key="2">
    <source>
        <dbReference type="Proteomes" id="UP000010797"/>
    </source>
</evidence>
<dbReference type="Proteomes" id="UP000010797">
    <property type="component" value="Chromosome"/>
</dbReference>
<dbReference type="EMBL" id="CP003344">
    <property type="protein sequence ID" value="AGA69133.1"/>
    <property type="molecule type" value="Genomic_DNA"/>
</dbReference>
<name>L0F862_DESDL</name>
<sequence>MEKLIHEPEHKTTIELLNPVPMEVDAGRDLLLRFRVKSLWGSDLLGCKIIIMDALNEVVKEAELALLDGESNETHELWVKAPDRPDEYLWTVLFPAQQKEGLFFEESSLPIPFVIKPHVISLSVWGVPYPVSQGEKFKLNIGAKCSAGCSLAGLPIIIEDDNHQQVTVSQLGEEVLPQTNGTYWTEQEIDAPEDEIIHSWAVQCHTLDLKQQHQINAETFLFRTVKPPEYTVTIEVIDKYNNTPIEGAYVMLGLYKATTDEYGIASLEVAGGMQELYVTKDNFLSSQATVEIIEKTKRRVELEYYPVF</sequence>
<organism evidence="1 2">
    <name type="scientific">Desulfitobacterium dichloroeliminans (strain LMG P-21439 / DCA1)</name>
    <dbReference type="NCBI Taxonomy" id="871963"/>
    <lineage>
        <taxon>Bacteria</taxon>
        <taxon>Bacillati</taxon>
        <taxon>Bacillota</taxon>
        <taxon>Clostridia</taxon>
        <taxon>Eubacteriales</taxon>
        <taxon>Desulfitobacteriaceae</taxon>
        <taxon>Desulfitobacterium</taxon>
    </lineage>
</organism>
<reference evidence="2" key="1">
    <citation type="submission" date="2012-02" db="EMBL/GenBank/DDBJ databases">
        <title>Complete sequence of Desulfitobacterium dichloroeliminans LMG P-21439.</title>
        <authorList>
            <person name="Lucas S."/>
            <person name="Han J."/>
            <person name="Lapidus A."/>
            <person name="Cheng J.-F."/>
            <person name="Goodwin L."/>
            <person name="Pitluck S."/>
            <person name="Peters L."/>
            <person name="Ovchinnikova G."/>
            <person name="Teshima H."/>
            <person name="Detter J.C."/>
            <person name="Han C."/>
            <person name="Tapia R."/>
            <person name="Land M."/>
            <person name="Hauser L."/>
            <person name="Kyrpides N."/>
            <person name="Ivanova N."/>
            <person name="Pagani I."/>
            <person name="Kruse T."/>
            <person name="de Vos W.M."/>
            <person name="Boon N."/>
            <person name="Smidt H."/>
            <person name="Woyke T."/>
        </authorList>
    </citation>
    <scope>NUCLEOTIDE SEQUENCE [LARGE SCALE GENOMIC DNA]</scope>
    <source>
        <strain evidence="2">LMG P-21439 / DCA1</strain>
    </source>
</reference>
<dbReference type="KEGG" id="ddl:Desdi_1644"/>
<dbReference type="RefSeq" id="WP_015262123.1">
    <property type="nucleotide sequence ID" value="NC_019903.1"/>
</dbReference>
<evidence type="ECO:0000313" key="1">
    <source>
        <dbReference type="EMBL" id="AGA69133.1"/>
    </source>
</evidence>
<accession>L0F862</accession>
<dbReference type="STRING" id="871963.Desdi_1644"/>
<dbReference type="OrthoDB" id="5148566at2"/>
<dbReference type="HOGENOM" id="CLU_902321_0_0_9"/>
<dbReference type="InterPro" id="IPR008969">
    <property type="entry name" value="CarboxyPept-like_regulatory"/>
</dbReference>
<keyword evidence="2" id="KW-1185">Reference proteome</keyword>
<dbReference type="SUPFAM" id="SSF49464">
    <property type="entry name" value="Carboxypeptidase regulatory domain-like"/>
    <property type="match status" value="1"/>
</dbReference>
<protein>
    <submittedName>
        <fullName evidence="1">Uncharacterized protein</fullName>
    </submittedName>
</protein>